<dbReference type="Proteomes" id="UP000307768">
    <property type="component" value="Unassembled WGS sequence"/>
</dbReference>
<proteinExistence type="inferred from homology"/>
<protein>
    <submittedName>
        <fullName evidence="3">SDR family NAD(P)-dependent oxidoreductase</fullName>
    </submittedName>
</protein>
<dbReference type="GO" id="GO:0016491">
    <property type="term" value="F:oxidoreductase activity"/>
    <property type="evidence" value="ECO:0007669"/>
    <property type="project" value="UniProtKB-KW"/>
</dbReference>
<reference evidence="3 4" key="1">
    <citation type="submission" date="2019-09" db="EMBL/GenBank/DDBJ databases">
        <title>Mumia zhuanghuii sp. nov. isolated from the intestinal contents of plateau pika (Ochotona curzoniae) in the Qinghai-Tibet plateau of China.</title>
        <authorList>
            <person name="Tian Z."/>
        </authorList>
    </citation>
    <scope>NUCLEOTIDE SEQUENCE [LARGE SCALE GENOMIC DNA]</scope>
    <source>
        <strain evidence="4">350</strain>
    </source>
</reference>
<dbReference type="SUPFAM" id="SSF51735">
    <property type="entry name" value="NAD(P)-binding Rossmann-fold domains"/>
    <property type="match status" value="1"/>
</dbReference>
<dbReference type="AlphaFoldDB" id="A0A5Q6RZU6"/>
<dbReference type="RefSeq" id="WP_149769155.1">
    <property type="nucleotide sequence ID" value="NZ_VDFQ02000002.1"/>
</dbReference>
<dbReference type="EMBL" id="VDFQ02000002">
    <property type="protein sequence ID" value="KAA1423636.1"/>
    <property type="molecule type" value="Genomic_DNA"/>
</dbReference>
<name>A0A5Q6RZU6_9ACTN</name>
<comment type="caution">
    <text evidence="3">The sequence shown here is derived from an EMBL/GenBank/DDBJ whole genome shotgun (WGS) entry which is preliminary data.</text>
</comment>
<gene>
    <name evidence="3" type="ORF">FE697_008590</name>
</gene>
<comment type="similarity">
    <text evidence="1">Belongs to the short-chain dehydrogenases/reductases (SDR) family.</text>
</comment>
<dbReference type="PANTHER" id="PTHR24320:SF152">
    <property type="entry name" value="SHORT-CHAIN DEHYDROGENASE_REDUCTASE FAMILY PROTEIN"/>
    <property type="match status" value="1"/>
</dbReference>
<keyword evidence="2" id="KW-0560">Oxidoreductase</keyword>
<evidence type="ECO:0000256" key="2">
    <source>
        <dbReference type="ARBA" id="ARBA00023002"/>
    </source>
</evidence>
<evidence type="ECO:0000256" key="1">
    <source>
        <dbReference type="ARBA" id="ARBA00006484"/>
    </source>
</evidence>
<dbReference type="InterPro" id="IPR036291">
    <property type="entry name" value="NAD(P)-bd_dom_sf"/>
</dbReference>
<accession>A0A5Q6RZU6</accession>
<sequence>MPAIVMTGGSSGLGAVAAESLARSDDVRLLVGARGAAPYGEALALDLTRLDATRSFASDVVDRLDGEPIGALLLNAGGIRSDVDGRTGDGFETTFGVNYLAHYLLLRELVPRLARDAVVVLTTSGTHDPDTGAGLVPPRHADAKRLAYPDRDPDIERRPRKAAQHAYTASKLCAVLTVRRLAALPEVRERDVTAVALCPGQVFGTGLARSLPRPMRAAWSVLGGPVGRPVRALSATHNTRTAAGAALADLALGRTRPPAGRTYAAVRRGRITWPDPSERAQDDAAAEALWRDSAQLVGLAS</sequence>
<dbReference type="PANTHER" id="PTHR24320">
    <property type="entry name" value="RETINOL DEHYDROGENASE"/>
    <property type="match status" value="1"/>
</dbReference>
<evidence type="ECO:0000313" key="4">
    <source>
        <dbReference type="Proteomes" id="UP000307768"/>
    </source>
</evidence>
<organism evidence="3 4">
    <name type="scientific">Mumia zhuanghuii</name>
    <dbReference type="NCBI Taxonomy" id="2585211"/>
    <lineage>
        <taxon>Bacteria</taxon>
        <taxon>Bacillati</taxon>
        <taxon>Actinomycetota</taxon>
        <taxon>Actinomycetes</taxon>
        <taxon>Propionibacteriales</taxon>
        <taxon>Nocardioidaceae</taxon>
        <taxon>Mumia</taxon>
    </lineage>
</organism>
<dbReference type="InterPro" id="IPR002347">
    <property type="entry name" value="SDR_fam"/>
</dbReference>
<dbReference type="OrthoDB" id="3237043at2"/>
<dbReference type="Gene3D" id="3.40.50.720">
    <property type="entry name" value="NAD(P)-binding Rossmann-like Domain"/>
    <property type="match status" value="1"/>
</dbReference>
<evidence type="ECO:0000313" key="3">
    <source>
        <dbReference type="EMBL" id="KAA1423636.1"/>
    </source>
</evidence>
<dbReference type="Pfam" id="PF00106">
    <property type="entry name" value="adh_short"/>
    <property type="match status" value="1"/>
</dbReference>